<feature type="transmembrane region" description="Helical" evidence="7">
    <location>
        <begin position="122"/>
        <end position="142"/>
    </location>
</feature>
<dbReference type="Gene3D" id="3.30.70.20">
    <property type="match status" value="2"/>
</dbReference>
<feature type="domain" description="4Fe-4S ferredoxin-type" evidence="8">
    <location>
        <begin position="222"/>
        <end position="241"/>
    </location>
</feature>
<name>A0ABY7A7Y2_9FIRM</name>
<dbReference type="EMBL" id="CP113524">
    <property type="protein sequence ID" value="WAJ22661.1"/>
    <property type="molecule type" value="Genomic_DNA"/>
</dbReference>
<keyword evidence="2" id="KW-0004">4Fe-4S</keyword>
<evidence type="ECO:0000259" key="8">
    <source>
        <dbReference type="PROSITE" id="PS51379"/>
    </source>
</evidence>
<evidence type="ECO:0000256" key="7">
    <source>
        <dbReference type="SAM" id="Phobius"/>
    </source>
</evidence>
<dbReference type="RefSeq" id="WP_268114400.1">
    <property type="nucleotide sequence ID" value="NZ_CP113524.1"/>
</dbReference>
<evidence type="ECO:0000256" key="6">
    <source>
        <dbReference type="ARBA" id="ARBA00023014"/>
    </source>
</evidence>
<dbReference type="PANTHER" id="PTHR30176">
    <property type="entry name" value="FERREDOXIN-TYPE PROTEIN NAPH"/>
    <property type="match status" value="1"/>
</dbReference>
<evidence type="ECO:0000256" key="1">
    <source>
        <dbReference type="ARBA" id="ARBA00022448"/>
    </source>
</evidence>
<dbReference type="PROSITE" id="PS00198">
    <property type="entry name" value="4FE4S_FER_1"/>
    <property type="match status" value="1"/>
</dbReference>
<reference evidence="9" key="1">
    <citation type="submission" date="2022-11" db="EMBL/GenBank/DDBJ databases">
        <title>Lacrimispora xylanolytica sy1, complete genome.</title>
        <authorList>
            <person name="Choi S."/>
        </authorList>
    </citation>
    <scope>NUCLEOTIDE SEQUENCE</scope>
    <source>
        <strain evidence="9">Sy1</strain>
    </source>
</reference>
<proteinExistence type="predicted"/>
<dbReference type="SUPFAM" id="SSF54862">
    <property type="entry name" value="4Fe-4S ferredoxins"/>
    <property type="match status" value="1"/>
</dbReference>
<evidence type="ECO:0000256" key="3">
    <source>
        <dbReference type="ARBA" id="ARBA00022723"/>
    </source>
</evidence>
<keyword evidence="10" id="KW-1185">Reference proteome</keyword>
<keyword evidence="7" id="KW-1133">Transmembrane helix</keyword>
<dbReference type="PROSITE" id="PS51379">
    <property type="entry name" value="4FE4S_FER_2"/>
    <property type="match status" value="2"/>
</dbReference>
<feature type="transmembrane region" description="Helical" evidence="7">
    <location>
        <begin position="181"/>
        <end position="202"/>
    </location>
</feature>
<gene>
    <name evidence="9" type="ORF">OW255_13915</name>
</gene>
<protein>
    <submittedName>
        <fullName evidence="9">4Fe-4S binding protein</fullName>
    </submittedName>
</protein>
<evidence type="ECO:0000313" key="10">
    <source>
        <dbReference type="Proteomes" id="UP001163115"/>
    </source>
</evidence>
<keyword evidence="3" id="KW-0479">Metal-binding</keyword>
<keyword evidence="7" id="KW-0812">Transmembrane</keyword>
<dbReference type="Proteomes" id="UP001163115">
    <property type="component" value="Chromosome"/>
</dbReference>
<dbReference type="InterPro" id="IPR051684">
    <property type="entry name" value="Electron_Trans/Redox"/>
</dbReference>
<dbReference type="InterPro" id="IPR017896">
    <property type="entry name" value="4Fe4S_Fe-S-bd"/>
</dbReference>
<feature type="domain" description="4Fe-4S ferredoxin-type" evidence="8">
    <location>
        <begin position="245"/>
        <end position="276"/>
    </location>
</feature>
<organism evidence="9 10">
    <name type="scientific">Lacrimispora xylanolytica</name>
    <dbReference type="NCBI Taxonomy" id="29375"/>
    <lineage>
        <taxon>Bacteria</taxon>
        <taxon>Bacillati</taxon>
        <taxon>Bacillota</taxon>
        <taxon>Clostridia</taxon>
        <taxon>Lachnospirales</taxon>
        <taxon>Lachnospiraceae</taxon>
        <taxon>Lacrimispora</taxon>
    </lineage>
</organism>
<dbReference type="Pfam" id="PF00037">
    <property type="entry name" value="Fer4"/>
    <property type="match status" value="1"/>
</dbReference>
<evidence type="ECO:0000256" key="2">
    <source>
        <dbReference type="ARBA" id="ARBA00022485"/>
    </source>
</evidence>
<keyword evidence="6" id="KW-0411">Iron-sulfur</keyword>
<keyword evidence="5" id="KW-0408">Iron</keyword>
<dbReference type="Pfam" id="PF12801">
    <property type="entry name" value="Fer4_5"/>
    <property type="match status" value="4"/>
</dbReference>
<keyword evidence="4" id="KW-0249">Electron transport</keyword>
<dbReference type="InterPro" id="IPR017900">
    <property type="entry name" value="4Fe4S_Fe_S_CS"/>
</dbReference>
<sequence>MNIPNKLKRKLIQITAFGFSNSHVGNFASGKIYTGQWKQFCNPGLNCYSCPAASFACPIGALQAVSGSIDFKFSFYVIGFLLAVGVFLGRFVCGFLCPFGFFQELLNKIPSPKFKVPRPFLYIKYVILIVFVILLPVVLTNYMGIGKPAFCQFICPAGTLEGGIPLLSMHDELRQTIGSLFSLKLTILIITIIGCILSYRFFCKTLCPLAVIYGLLNKISFYHLNVNEHKCIHCGKCAKTCKMIVDPVKSPNSVECIRCGECAEVCPTKAISIGYKFEKKNS</sequence>
<accession>A0ABY7A7Y2</accession>
<dbReference type="PANTHER" id="PTHR30176:SF3">
    <property type="entry name" value="FERREDOXIN-TYPE PROTEIN NAPH"/>
    <property type="match status" value="1"/>
</dbReference>
<evidence type="ECO:0000256" key="4">
    <source>
        <dbReference type="ARBA" id="ARBA00022982"/>
    </source>
</evidence>
<evidence type="ECO:0000313" key="9">
    <source>
        <dbReference type="EMBL" id="WAJ22661.1"/>
    </source>
</evidence>
<keyword evidence="7" id="KW-0472">Membrane</keyword>
<keyword evidence="1" id="KW-0813">Transport</keyword>
<evidence type="ECO:0000256" key="5">
    <source>
        <dbReference type="ARBA" id="ARBA00023004"/>
    </source>
</evidence>
<feature type="transmembrane region" description="Helical" evidence="7">
    <location>
        <begin position="75"/>
        <end position="102"/>
    </location>
</feature>